<protein>
    <submittedName>
        <fullName evidence="1">Uncharacterized protein</fullName>
    </submittedName>
</protein>
<sequence length="570" mass="63429">MYIDEDGSCRTWMTKVSQQCKAIIYVIRRICSSRGGANEGIARQMVKALIVSKVCYCASYYNISKSQWKKLETINRQAARVITGLPRFTPIGTLMKHAQLNTLQETVMVRSVAHRERLQHSRPGRTILSLIESLKLTLPDFPENDPPWVEYIDLVESKPIPKNASFKHPDRQTSQANSHNKRIQAWESSAEKLAVYTDAAFATLPDQLATVAVAIPEKGIISSKQLPNSTSVKGGELGAIQYAMETVLNDTTIRPKELHVFTDSVASLTECRNRNSPYKRAKSIKKMALQLSLQGTKVQLSWAPAHAGIAGNEQAHSAARALIVTLRETQKPPSHLHDHGYASSSPEDDEDEDDYDPDEAKQLIKLSSRTALKEHLPPISDPLPRGFGRRTRVLLRRIRTNTACTPNRKAAWEKARTPPKCCYCKDPQHAVDLVHLLWGCKGLEATRKKHLKGGVTSMEDWVSSDQIVFGAISPVRDQKRRCSRPFTIGRTLTMTIEHTSSEHVEPKLALYNSGILGSIPTPARFDLYFPELVALDEASAAARALVQRVLQSRQSKLAARACTAFAVSPC</sequence>
<proteinExistence type="predicted"/>
<comment type="caution">
    <text evidence="1">The sequence shown here is derived from an EMBL/GenBank/DDBJ whole genome shotgun (WGS) entry which is preliminary data.</text>
</comment>
<dbReference type="Proteomes" id="UP000805193">
    <property type="component" value="Unassembled WGS sequence"/>
</dbReference>
<reference evidence="1 2" key="1">
    <citation type="journal article" date="2020" name="Cell">
        <title>Large-Scale Comparative Analyses of Tick Genomes Elucidate Their Genetic Diversity and Vector Capacities.</title>
        <authorList>
            <consortium name="Tick Genome and Microbiome Consortium (TIGMIC)"/>
            <person name="Jia N."/>
            <person name="Wang J."/>
            <person name="Shi W."/>
            <person name="Du L."/>
            <person name="Sun Y."/>
            <person name="Zhan W."/>
            <person name="Jiang J.F."/>
            <person name="Wang Q."/>
            <person name="Zhang B."/>
            <person name="Ji P."/>
            <person name="Bell-Sakyi L."/>
            <person name="Cui X.M."/>
            <person name="Yuan T.T."/>
            <person name="Jiang B.G."/>
            <person name="Yang W.F."/>
            <person name="Lam T.T."/>
            <person name="Chang Q.C."/>
            <person name="Ding S.J."/>
            <person name="Wang X.J."/>
            <person name="Zhu J.G."/>
            <person name="Ruan X.D."/>
            <person name="Zhao L."/>
            <person name="Wei J.T."/>
            <person name="Ye R.Z."/>
            <person name="Que T.C."/>
            <person name="Du C.H."/>
            <person name="Zhou Y.H."/>
            <person name="Cheng J.X."/>
            <person name="Dai P.F."/>
            <person name="Guo W.B."/>
            <person name="Han X.H."/>
            <person name="Huang E.J."/>
            <person name="Li L.F."/>
            <person name="Wei W."/>
            <person name="Gao Y.C."/>
            <person name="Liu J.Z."/>
            <person name="Shao H.Z."/>
            <person name="Wang X."/>
            <person name="Wang C.C."/>
            <person name="Yang T.C."/>
            <person name="Huo Q.B."/>
            <person name="Li W."/>
            <person name="Chen H.Y."/>
            <person name="Chen S.E."/>
            <person name="Zhou L.G."/>
            <person name="Ni X.B."/>
            <person name="Tian J.H."/>
            <person name="Sheng Y."/>
            <person name="Liu T."/>
            <person name="Pan Y.S."/>
            <person name="Xia L.Y."/>
            <person name="Li J."/>
            <person name="Zhao F."/>
            <person name="Cao W.C."/>
        </authorList>
    </citation>
    <scope>NUCLEOTIDE SEQUENCE [LARGE SCALE GENOMIC DNA]</scope>
    <source>
        <strain evidence="1">Iper-2018</strain>
    </source>
</reference>
<accession>A0AC60P796</accession>
<organism evidence="1 2">
    <name type="scientific">Ixodes persulcatus</name>
    <name type="common">Taiga tick</name>
    <dbReference type="NCBI Taxonomy" id="34615"/>
    <lineage>
        <taxon>Eukaryota</taxon>
        <taxon>Metazoa</taxon>
        <taxon>Ecdysozoa</taxon>
        <taxon>Arthropoda</taxon>
        <taxon>Chelicerata</taxon>
        <taxon>Arachnida</taxon>
        <taxon>Acari</taxon>
        <taxon>Parasitiformes</taxon>
        <taxon>Ixodida</taxon>
        <taxon>Ixodoidea</taxon>
        <taxon>Ixodidae</taxon>
        <taxon>Ixodinae</taxon>
        <taxon>Ixodes</taxon>
    </lineage>
</organism>
<gene>
    <name evidence="1" type="ORF">HPB47_007500</name>
</gene>
<keyword evidence="2" id="KW-1185">Reference proteome</keyword>
<evidence type="ECO:0000313" key="2">
    <source>
        <dbReference type="Proteomes" id="UP000805193"/>
    </source>
</evidence>
<name>A0AC60P796_IXOPE</name>
<dbReference type="EMBL" id="JABSTQ010011085">
    <property type="protein sequence ID" value="KAG0415314.1"/>
    <property type="molecule type" value="Genomic_DNA"/>
</dbReference>
<evidence type="ECO:0000313" key="1">
    <source>
        <dbReference type="EMBL" id="KAG0415314.1"/>
    </source>
</evidence>